<keyword evidence="6" id="KW-0411">Iron-sulfur</keyword>
<evidence type="ECO:0000256" key="6">
    <source>
        <dbReference type="ARBA" id="ARBA00023014"/>
    </source>
</evidence>
<sequence length="370" mass="41786">MSSNEEKFIPKWLAWESTQRCNLNCVHCRCSSDMEAAEGDFTTEEAFKLIDDICEVSQPVMVLSGGEPLMRPDIFEIAEYGTSKGLRMCMATNGTLITDEVCQKMIKADIKMVSLSLDGSTAEIHDDFRACPGAFEGTLRGAETLKRNGIKFLVNSSFTKRNQHDIGECFKLAKKIGATAWYMFMIVPTGRGEEIMNELVSKEDYEEILAWHYEQEKNEDDILMRPTCAPHYYRIVPQMAKAEGADFKRRSLTFSTGGGKGCIAAQTICLIDCFGNLKPCSYFHSSVGNVKQIPFKELWFNSKTFKELRDFSQYKGKCGECEFINVCGGCRARADAVYGDYMAEEPFCNYIPLKTRKRMEKEAAENAPKE</sequence>
<evidence type="ECO:0000256" key="1">
    <source>
        <dbReference type="ARBA" id="ARBA00001966"/>
    </source>
</evidence>
<evidence type="ECO:0000259" key="7">
    <source>
        <dbReference type="PROSITE" id="PS51918"/>
    </source>
</evidence>
<proteinExistence type="predicted"/>
<evidence type="ECO:0000313" key="9">
    <source>
        <dbReference type="Proteomes" id="UP000184171"/>
    </source>
</evidence>
<evidence type="ECO:0000256" key="3">
    <source>
        <dbReference type="ARBA" id="ARBA00022691"/>
    </source>
</evidence>
<evidence type="ECO:0000313" key="8">
    <source>
        <dbReference type="EMBL" id="SHJ32013.1"/>
    </source>
</evidence>
<feature type="domain" description="Radical SAM core" evidence="7">
    <location>
        <begin position="7"/>
        <end position="218"/>
    </location>
</feature>
<dbReference type="NCBIfam" id="TIGR04085">
    <property type="entry name" value="rSAM_more_4Fe4S"/>
    <property type="match status" value="1"/>
</dbReference>
<dbReference type="PIRSF" id="PIRSF037420">
    <property type="entry name" value="PQQ_syn_pqqE"/>
    <property type="match status" value="1"/>
</dbReference>
<accession>A0A1M6IC53</accession>
<evidence type="ECO:0000256" key="4">
    <source>
        <dbReference type="ARBA" id="ARBA00022723"/>
    </source>
</evidence>
<dbReference type="GO" id="GO:0051539">
    <property type="term" value="F:4 iron, 4 sulfur cluster binding"/>
    <property type="evidence" value="ECO:0007669"/>
    <property type="project" value="UniProtKB-KW"/>
</dbReference>
<comment type="cofactor">
    <cofactor evidence="1">
        <name>[4Fe-4S] cluster</name>
        <dbReference type="ChEBI" id="CHEBI:49883"/>
    </cofactor>
</comment>
<dbReference type="InterPro" id="IPR007197">
    <property type="entry name" value="rSAM"/>
</dbReference>
<dbReference type="InterPro" id="IPR050377">
    <property type="entry name" value="Radical_SAM_PqqE_MftC-like"/>
</dbReference>
<dbReference type="PROSITE" id="PS51918">
    <property type="entry name" value="RADICAL_SAM"/>
    <property type="match status" value="1"/>
</dbReference>
<dbReference type="OrthoDB" id="9782387at2"/>
<gene>
    <name evidence="8" type="ORF">SAMN02745165_02108</name>
</gene>
<dbReference type="InterPro" id="IPR023885">
    <property type="entry name" value="4Fe4S-binding_SPASM_dom"/>
</dbReference>
<dbReference type="SFLD" id="SFLDG01067">
    <property type="entry name" value="SPASM/twitch_domain_containing"/>
    <property type="match status" value="1"/>
</dbReference>
<dbReference type="PANTHER" id="PTHR11228:SF7">
    <property type="entry name" value="PQQA PEPTIDE CYCLASE"/>
    <property type="match status" value="1"/>
</dbReference>
<keyword evidence="4" id="KW-0479">Metal-binding</keyword>
<dbReference type="Pfam" id="PF13186">
    <property type="entry name" value="SPASM"/>
    <property type="match status" value="1"/>
</dbReference>
<keyword evidence="9" id="KW-1185">Reference proteome</keyword>
<dbReference type="InterPro" id="IPR058240">
    <property type="entry name" value="rSAM_sf"/>
</dbReference>
<dbReference type="SFLD" id="SFLDG01386">
    <property type="entry name" value="main_SPASM_domain-containing"/>
    <property type="match status" value="1"/>
</dbReference>
<reference evidence="8 9" key="1">
    <citation type="submission" date="2016-11" db="EMBL/GenBank/DDBJ databases">
        <authorList>
            <person name="Jaros S."/>
            <person name="Januszkiewicz K."/>
            <person name="Wedrychowicz H."/>
        </authorList>
    </citation>
    <scope>NUCLEOTIDE SEQUENCE [LARGE SCALE GENOMIC DNA]</scope>
    <source>
        <strain evidence="8 9">DSM 5091</strain>
    </source>
</reference>
<organism evidence="8 9">
    <name type="scientific">Malonomonas rubra DSM 5091</name>
    <dbReference type="NCBI Taxonomy" id="1122189"/>
    <lineage>
        <taxon>Bacteria</taxon>
        <taxon>Pseudomonadati</taxon>
        <taxon>Thermodesulfobacteriota</taxon>
        <taxon>Desulfuromonadia</taxon>
        <taxon>Desulfuromonadales</taxon>
        <taxon>Geopsychrobacteraceae</taxon>
        <taxon>Malonomonas</taxon>
    </lineage>
</organism>
<dbReference type="InterPro" id="IPR013785">
    <property type="entry name" value="Aldolase_TIM"/>
</dbReference>
<evidence type="ECO:0000256" key="5">
    <source>
        <dbReference type="ARBA" id="ARBA00023004"/>
    </source>
</evidence>
<dbReference type="Gene3D" id="3.20.20.70">
    <property type="entry name" value="Aldolase class I"/>
    <property type="match status" value="1"/>
</dbReference>
<keyword evidence="3" id="KW-0949">S-adenosyl-L-methionine</keyword>
<dbReference type="Pfam" id="PF04055">
    <property type="entry name" value="Radical_SAM"/>
    <property type="match status" value="1"/>
</dbReference>
<dbReference type="PANTHER" id="PTHR11228">
    <property type="entry name" value="RADICAL SAM DOMAIN PROTEIN"/>
    <property type="match status" value="1"/>
</dbReference>
<dbReference type="InterPro" id="IPR017200">
    <property type="entry name" value="PqqE-like"/>
</dbReference>
<dbReference type="SFLD" id="SFLDS00029">
    <property type="entry name" value="Radical_SAM"/>
    <property type="match status" value="1"/>
</dbReference>
<dbReference type="GO" id="GO:0046872">
    <property type="term" value="F:metal ion binding"/>
    <property type="evidence" value="ECO:0007669"/>
    <property type="project" value="UniProtKB-KW"/>
</dbReference>
<dbReference type="Proteomes" id="UP000184171">
    <property type="component" value="Unassembled WGS sequence"/>
</dbReference>
<dbReference type="STRING" id="1122189.SAMN02745165_02108"/>
<dbReference type="GO" id="GO:0003824">
    <property type="term" value="F:catalytic activity"/>
    <property type="evidence" value="ECO:0007669"/>
    <property type="project" value="InterPro"/>
</dbReference>
<name>A0A1M6IC53_MALRU</name>
<dbReference type="EMBL" id="FQZT01000006">
    <property type="protein sequence ID" value="SHJ32013.1"/>
    <property type="molecule type" value="Genomic_DNA"/>
</dbReference>
<dbReference type="CDD" id="cd01335">
    <property type="entry name" value="Radical_SAM"/>
    <property type="match status" value="1"/>
</dbReference>
<dbReference type="CDD" id="cd21123">
    <property type="entry name" value="SPASM_MftC-like"/>
    <property type="match status" value="1"/>
</dbReference>
<keyword evidence="5" id="KW-0408">Iron</keyword>
<dbReference type="SUPFAM" id="SSF102114">
    <property type="entry name" value="Radical SAM enzymes"/>
    <property type="match status" value="1"/>
</dbReference>
<dbReference type="AlphaFoldDB" id="A0A1M6IC53"/>
<keyword evidence="2" id="KW-0004">4Fe-4S</keyword>
<protein>
    <submittedName>
        <fullName evidence="8">Heme b synthase</fullName>
    </submittedName>
</protein>
<dbReference type="RefSeq" id="WP_072908641.1">
    <property type="nucleotide sequence ID" value="NZ_FQZT01000006.1"/>
</dbReference>
<evidence type="ECO:0000256" key="2">
    <source>
        <dbReference type="ARBA" id="ARBA00022485"/>
    </source>
</evidence>